<dbReference type="Gene3D" id="1.25.40.10">
    <property type="entry name" value="Tetratricopeptide repeat domain"/>
    <property type="match status" value="1"/>
</dbReference>
<accession>A0A3S1B309</accession>
<dbReference type="AlphaFoldDB" id="A0A3S1B309"/>
<evidence type="ECO:0000256" key="3">
    <source>
        <dbReference type="ARBA" id="ARBA00022803"/>
    </source>
</evidence>
<feature type="compositionally biased region" description="Acidic residues" evidence="4">
    <location>
        <begin position="35"/>
        <end position="50"/>
    </location>
</feature>
<dbReference type="Pfam" id="PF13181">
    <property type="entry name" value="TPR_8"/>
    <property type="match status" value="2"/>
</dbReference>
<dbReference type="GO" id="GO:0006570">
    <property type="term" value="P:tyrosine metabolic process"/>
    <property type="evidence" value="ECO:0007669"/>
    <property type="project" value="TreeGrafter"/>
</dbReference>
<dbReference type="InterPro" id="IPR011990">
    <property type="entry name" value="TPR-like_helical_dom_sf"/>
</dbReference>
<evidence type="ECO:0000313" key="6">
    <source>
        <dbReference type="Proteomes" id="UP000271974"/>
    </source>
</evidence>
<dbReference type="InterPro" id="IPR038906">
    <property type="entry name" value="TTC36"/>
</dbReference>
<feature type="region of interest" description="Disordered" evidence="4">
    <location>
        <begin position="1"/>
        <end position="20"/>
    </location>
</feature>
<sequence length="193" mass="20384">MSSSGAMNGNDEVQVTSHDKEVLNQIFNPGLPYGDEVDTVDDTPQTEDSEEVKQAKELEIQGVRAAEAGNVEAALGFFQRAVATAPDWPSAYNNRAQALRLKGDIAGARADLDKAIELSEGRGSAACQAFTQRGLIKKKEGDDAGAKEDLEKAASLGGAFAKQVLVAMNPYAALCNQMLSGVLDKLRAGEGQV</sequence>
<evidence type="ECO:0000256" key="1">
    <source>
        <dbReference type="ARBA" id="ARBA00006995"/>
    </source>
</evidence>
<dbReference type="Proteomes" id="UP000271974">
    <property type="component" value="Unassembled WGS sequence"/>
</dbReference>
<dbReference type="InterPro" id="IPR019734">
    <property type="entry name" value="TPR_rpt"/>
</dbReference>
<dbReference type="FunFam" id="1.25.40.10:FF:000213">
    <property type="entry name" value="Tetratricopeptide repeat domain 36"/>
    <property type="match status" value="1"/>
</dbReference>
<evidence type="ECO:0000256" key="4">
    <source>
        <dbReference type="SAM" id="MobiDB-lite"/>
    </source>
</evidence>
<dbReference type="EMBL" id="RQTK01001351">
    <property type="protein sequence ID" value="RUS70705.1"/>
    <property type="molecule type" value="Genomic_DNA"/>
</dbReference>
<dbReference type="STRING" id="188477.A0A3S1B309"/>
<protein>
    <submittedName>
        <fullName evidence="5">Uncharacterized protein</fullName>
    </submittedName>
</protein>
<organism evidence="5 6">
    <name type="scientific">Elysia chlorotica</name>
    <name type="common">Eastern emerald elysia</name>
    <name type="synonym">Sea slug</name>
    <dbReference type="NCBI Taxonomy" id="188477"/>
    <lineage>
        <taxon>Eukaryota</taxon>
        <taxon>Metazoa</taxon>
        <taxon>Spiralia</taxon>
        <taxon>Lophotrochozoa</taxon>
        <taxon>Mollusca</taxon>
        <taxon>Gastropoda</taxon>
        <taxon>Heterobranchia</taxon>
        <taxon>Euthyneura</taxon>
        <taxon>Panpulmonata</taxon>
        <taxon>Sacoglossa</taxon>
        <taxon>Placobranchoidea</taxon>
        <taxon>Plakobranchidae</taxon>
        <taxon>Elysia</taxon>
    </lineage>
</organism>
<dbReference type="SUPFAM" id="SSF48452">
    <property type="entry name" value="TPR-like"/>
    <property type="match status" value="1"/>
</dbReference>
<comment type="caution">
    <text evidence="5">The sequence shown here is derived from an EMBL/GenBank/DDBJ whole genome shotgun (WGS) entry which is preliminary data.</text>
</comment>
<comment type="similarity">
    <text evidence="1">Belongs to the TTC36 family.</text>
</comment>
<keyword evidence="6" id="KW-1185">Reference proteome</keyword>
<feature type="compositionally biased region" description="Polar residues" evidence="4">
    <location>
        <begin position="1"/>
        <end position="16"/>
    </location>
</feature>
<gene>
    <name evidence="5" type="ORF">EGW08_021537</name>
</gene>
<dbReference type="OrthoDB" id="539634at2759"/>
<feature type="region of interest" description="Disordered" evidence="4">
    <location>
        <begin position="29"/>
        <end position="53"/>
    </location>
</feature>
<dbReference type="PANTHER" id="PTHR21405">
    <property type="entry name" value="CDNA SEQUENCE BC021608"/>
    <property type="match status" value="1"/>
</dbReference>
<evidence type="ECO:0000256" key="2">
    <source>
        <dbReference type="ARBA" id="ARBA00022737"/>
    </source>
</evidence>
<proteinExistence type="inferred from homology"/>
<name>A0A3S1B309_ELYCH</name>
<dbReference type="SMART" id="SM00028">
    <property type="entry name" value="TPR"/>
    <property type="match status" value="3"/>
</dbReference>
<dbReference type="PANTHER" id="PTHR21405:SF0">
    <property type="entry name" value="TETRATRICOPEPTIDE REPEAT PROTEIN 36"/>
    <property type="match status" value="1"/>
</dbReference>
<keyword evidence="3" id="KW-0802">TPR repeat</keyword>
<evidence type="ECO:0000313" key="5">
    <source>
        <dbReference type="EMBL" id="RUS70705.1"/>
    </source>
</evidence>
<keyword evidence="2" id="KW-0677">Repeat</keyword>
<reference evidence="5 6" key="1">
    <citation type="submission" date="2019-01" db="EMBL/GenBank/DDBJ databases">
        <title>A draft genome assembly of the solar-powered sea slug Elysia chlorotica.</title>
        <authorList>
            <person name="Cai H."/>
            <person name="Li Q."/>
            <person name="Fang X."/>
            <person name="Li J."/>
            <person name="Curtis N.E."/>
            <person name="Altenburger A."/>
            <person name="Shibata T."/>
            <person name="Feng M."/>
            <person name="Maeda T."/>
            <person name="Schwartz J.A."/>
            <person name="Shigenobu S."/>
            <person name="Lundholm N."/>
            <person name="Nishiyama T."/>
            <person name="Yang H."/>
            <person name="Hasebe M."/>
            <person name="Li S."/>
            <person name="Pierce S.K."/>
            <person name="Wang J."/>
        </authorList>
    </citation>
    <scope>NUCLEOTIDE SEQUENCE [LARGE SCALE GENOMIC DNA]</scope>
    <source>
        <strain evidence="5">EC2010</strain>
        <tissue evidence="5">Whole organism of an adult</tissue>
    </source>
</reference>